<evidence type="ECO:0000259" key="3">
    <source>
        <dbReference type="Pfam" id="PF13476"/>
    </source>
</evidence>
<reference evidence="4 5" key="1">
    <citation type="submission" date="2018-07" db="EMBL/GenBank/DDBJ databases">
        <title>Genomic Encyclopedia of Type Strains, Phase IV (KMG-IV): sequencing the most valuable type-strain genomes for metagenomic binning, comparative biology and taxonomic classification.</title>
        <authorList>
            <person name="Goeker M."/>
        </authorList>
    </citation>
    <scope>NUCLEOTIDE SEQUENCE [LARGE SCALE GENOMIC DNA]</scope>
    <source>
        <strain evidence="4 5">DSM 27016</strain>
    </source>
</reference>
<keyword evidence="4" id="KW-0378">Hydrolase</keyword>
<feature type="coiled-coil region" evidence="1">
    <location>
        <begin position="642"/>
        <end position="693"/>
    </location>
</feature>
<dbReference type="OrthoDB" id="9764467at2"/>
<organism evidence="4 5">
    <name type="scientific">Anaerobacterium chartisolvens</name>
    <dbReference type="NCBI Taxonomy" id="1297424"/>
    <lineage>
        <taxon>Bacteria</taxon>
        <taxon>Bacillati</taxon>
        <taxon>Bacillota</taxon>
        <taxon>Clostridia</taxon>
        <taxon>Eubacteriales</taxon>
        <taxon>Oscillospiraceae</taxon>
        <taxon>Anaerobacterium</taxon>
    </lineage>
</organism>
<comment type="caution">
    <text evidence="4">The sequence shown here is derived from an EMBL/GenBank/DDBJ whole genome shotgun (WGS) entry which is preliminary data.</text>
</comment>
<proteinExistence type="predicted"/>
<protein>
    <submittedName>
        <fullName evidence="4">DNA repair exonuclease SbcCD ATPase subunit</fullName>
    </submittedName>
</protein>
<dbReference type="AlphaFoldDB" id="A0A369B3P7"/>
<evidence type="ECO:0000313" key="4">
    <source>
        <dbReference type="EMBL" id="RCX16071.1"/>
    </source>
</evidence>
<feature type="domain" description="Rad50/SbcC-type AAA" evidence="3">
    <location>
        <begin position="5"/>
        <end position="253"/>
    </location>
</feature>
<dbReference type="Proteomes" id="UP000253034">
    <property type="component" value="Unassembled WGS sequence"/>
</dbReference>
<keyword evidence="2" id="KW-0472">Membrane</keyword>
<gene>
    <name evidence="4" type="ORF">DFR58_11253</name>
</gene>
<keyword evidence="2" id="KW-0812">Transmembrane</keyword>
<keyword evidence="1" id="KW-0175">Coiled coil</keyword>
<dbReference type="RefSeq" id="WP_114297997.1">
    <property type="nucleotide sequence ID" value="NZ_QPJT01000012.1"/>
</dbReference>
<name>A0A369B3P7_9FIRM</name>
<feature type="transmembrane region" description="Helical" evidence="2">
    <location>
        <begin position="414"/>
        <end position="432"/>
    </location>
</feature>
<dbReference type="PANTHER" id="PTHR41259">
    <property type="entry name" value="DOUBLE-STRAND BREAK REPAIR RAD50 ATPASE, PUTATIVE-RELATED"/>
    <property type="match status" value="1"/>
</dbReference>
<dbReference type="InterPro" id="IPR038729">
    <property type="entry name" value="Rad50/SbcC_AAA"/>
</dbReference>
<feature type="coiled-coil region" evidence="1">
    <location>
        <begin position="564"/>
        <end position="598"/>
    </location>
</feature>
<sequence>MRIEKLEIKGFGKLRNRKLELKPGLNIVFGANESGKTSLQCFIRSMLFGIKGGKGARDGTPSPLKMYRPWDTNEFSGIMEYVLDNGERYRIERSFVNNSVRIFDSFFNNITDTFHVGKDKRARFAEKHTGMNEVCFSKTVFIGQMDAKIGEDGGRELLSRLTNIAQTGYEDISFKRASEALKDALKNHVGTDKTSTRPLDRITLRLSELNSTRGQLLEKIALLNETKGCLDRAEIAKKGLGKREAFLRSLKELLRFYLELERCVSLKTGLEQALEGIDGYEKELGSVSLRMEEYNRIIAGSSGIHAFGNDDMDRLDEDYNSLLGIEAVIRTLNREIDRKRQDDESGMINSGDIITPRDEIESIEKGKNKGSEAINEKIRNMQSGQRVYAIVMGVLTALSAMCFAAGLIKDSAAAAVVAGFVLLVCAVAAFFVRSKGAGELRRLREQKRAALINESRLSEDINKKRELLKLDLTRLEEELQENVRIRQALKNKIEAVLNCGGITGECGEQLSQEGIKAFRSLVRKYSEAKSEMGYALKRGNELRRGLDTYLKNASALCGEDVNSRQSIESKILSASERINCLEKKAEETSAEVEQLFLHEAVSDLYAGIYNDFKVLKSTGADMGAEGLEELLEREHVKTSRQLEEASLSIREYETIIKGIEEAAPDVQNIGAEIEELEAQKSKLEDINASLKIAADVLAEASMELQRDFAPALNKKLGDTISRITAGKYIDLRADNSLLLKAIVPETGEVVPVVALSGGTMDQMYLALRISVAQLIARDGENVPFIMDEVFAQYDDKRTEEAFDFLYELSQGRQVLLFTCKSREVELARQICGEINVIEL</sequence>
<feature type="transmembrane region" description="Helical" evidence="2">
    <location>
        <begin position="387"/>
        <end position="408"/>
    </location>
</feature>
<accession>A0A369B3P7</accession>
<evidence type="ECO:0000256" key="2">
    <source>
        <dbReference type="SAM" id="Phobius"/>
    </source>
</evidence>
<evidence type="ECO:0000256" key="1">
    <source>
        <dbReference type="SAM" id="Coils"/>
    </source>
</evidence>
<dbReference type="GO" id="GO:0004527">
    <property type="term" value="F:exonuclease activity"/>
    <property type="evidence" value="ECO:0007669"/>
    <property type="project" value="UniProtKB-KW"/>
</dbReference>
<keyword evidence="4" id="KW-0269">Exonuclease</keyword>
<feature type="coiled-coil region" evidence="1">
    <location>
        <begin position="440"/>
        <end position="492"/>
    </location>
</feature>
<dbReference type="Pfam" id="PF13476">
    <property type="entry name" value="AAA_23"/>
    <property type="match status" value="1"/>
</dbReference>
<dbReference type="EMBL" id="QPJT01000012">
    <property type="protein sequence ID" value="RCX16071.1"/>
    <property type="molecule type" value="Genomic_DNA"/>
</dbReference>
<keyword evidence="5" id="KW-1185">Reference proteome</keyword>
<dbReference type="PANTHER" id="PTHR41259:SF1">
    <property type="entry name" value="DOUBLE-STRAND BREAK REPAIR RAD50 ATPASE, PUTATIVE-RELATED"/>
    <property type="match status" value="1"/>
</dbReference>
<keyword evidence="4" id="KW-0540">Nuclease</keyword>
<keyword evidence="2" id="KW-1133">Transmembrane helix</keyword>
<dbReference type="InterPro" id="IPR027417">
    <property type="entry name" value="P-loop_NTPase"/>
</dbReference>
<dbReference type="SUPFAM" id="SSF52540">
    <property type="entry name" value="P-loop containing nucleoside triphosphate hydrolases"/>
    <property type="match status" value="1"/>
</dbReference>
<evidence type="ECO:0000313" key="5">
    <source>
        <dbReference type="Proteomes" id="UP000253034"/>
    </source>
</evidence>
<dbReference type="Gene3D" id="3.40.50.300">
    <property type="entry name" value="P-loop containing nucleotide triphosphate hydrolases"/>
    <property type="match status" value="2"/>
</dbReference>